<reference evidence="1" key="1">
    <citation type="submission" date="2022-05" db="EMBL/GenBank/DDBJ databases">
        <authorList>
            <person name="Okamura Y."/>
        </authorList>
    </citation>
    <scope>NUCLEOTIDE SEQUENCE</scope>
</reference>
<sequence length="69" mass="7845">MSEQEIDIDFLISLVQERPSVDSTPLRCDIVRRRNAGVAYNALFRYDDATQRTTGASLLLQSLKLGPRY</sequence>
<proteinExistence type="predicted"/>
<gene>
    <name evidence="1" type="ORF">PIBRA_LOCUS10172</name>
</gene>
<dbReference type="EMBL" id="CALOZG010000035">
    <property type="protein sequence ID" value="CAH4033948.1"/>
    <property type="molecule type" value="Genomic_DNA"/>
</dbReference>
<organism evidence="1 2">
    <name type="scientific">Pieris brassicae</name>
    <name type="common">White butterfly</name>
    <name type="synonym">Large white butterfly</name>
    <dbReference type="NCBI Taxonomy" id="7116"/>
    <lineage>
        <taxon>Eukaryota</taxon>
        <taxon>Metazoa</taxon>
        <taxon>Ecdysozoa</taxon>
        <taxon>Arthropoda</taxon>
        <taxon>Hexapoda</taxon>
        <taxon>Insecta</taxon>
        <taxon>Pterygota</taxon>
        <taxon>Neoptera</taxon>
        <taxon>Endopterygota</taxon>
        <taxon>Lepidoptera</taxon>
        <taxon>Glossata</taxon>
        <taxon>Ditrysia</taxon>
        <taxon>Papilionoidea</taxon>
        <taxon>Pieridae</taxon>
        <taxon>Pierinae</taxon>
        <taxon>Pieris</taxon>
    </lineage>
</organism>
<keyword evidence="2" id="KW-1185">Reference proteome</keyword>
<dbReference type="Proteomes" id="UP001152562">
    <property type="component" value="Unassembled WGS sequence"/>
</dbReference>
<name>A0A9P0XF49_PIEBR</name>
<comment type="caution">
    <text evidence="1">The sequence shown here is derived from an EMBL/GenBank/DDBJ whole genome shotgun (WGS) entry which is preliminary data.</text>
</comment>
<accession>A0A9P0XF49</accession>
<evidence type="ECO:0000313" key="2">
    <source>
        <dbReference type="Proteomes" id="UP001152562"/>
    </source>
</evidence>
<dbReference type="AlphaFoldDB" id="A0A9P0XF49"/>
<evidence type="ECO:0000313" key="1">
    <source>
        <dbReference type="EMBL" id="CAH4033948.1"/>
    </source>
</evidence>
<protein>
    <submittedName>
        <fullName evidence="1">Uncharacterized protein</fullName>
    </submittedName>
</protein>